<reference evidence="2 3" key="1">
    <citation type="submission" date="2016-04" db="EMBL/GenBank/DDBJ databases">
        <title>The genome of Intoshia linei affirms orthonectids as highly simplified spiralians.</title>
        <authorList>
            <person name="Mikhailov K.V."/>
            <person name="Slusarev G.S."/>
            <person name="Nikitin M.A."/>
            <person name="Logacheva M.D."/>
            <person name="Penin A."/>
            <person name="Aleoshin V."/>
            <person name="Panchin Y.V."/>
        </authorList>
    </citation>
    <scope>NUCLEOTIDE SEQUENCE [LARGE SCALE GENOMIC DNA]</scope>
    <source>
        <strain evidence="2">Intl2013</strain>
        <tissue evidence="2">Whole animal</tissue>
    </source>
</reference>
<sequence>MRLNTKQIINLRSLEYGKNLHVILIVIIAVVNQYLKIIAQISPNLPSSQSRIESSSEFELSQKSQYLIRKLKSYNVTNVDVNSTTHRMRHK</sequence>
<evidence type="ECO:0000313" key="3">
    <source>
        <dbReference type="Proteomes" id="UP000078046"/>
    </source>
</evidence>
<proteinExistence type="predicted"/>
<keyword evidence="1" id="KW-0472">Membrane</keyword>
<feature type="transmembrane region" description="Helical" evidence="1">
    <location>
        <begin position="20"/>
        <end position="39"/>
    </location>
</feature>
<dbReference type="AlphaFoldDB" id="A0A177AX24"/>
<name>A0A177AX24_9BILA</name>
<dbReference type="EMBL" id="LWCA01000889">
    <property type="protein sequence ID" value="OAF66578.1"/>
    <property type="molecule type" value="Genomic_DNA"/>
</dbReference>
<organism evidence="2 3">
    <name type="scientific">Intoshia linei</name>
    <dbReference type="NCBI Taxonomy" id="1819745"/>
    <lineage>
        <taxon>Eukaryota</taxon>
        <taxon>Metazoa</taxon>
        <taxon>Spiralia</taxon>
        <taxon>Lophotrochozoa</taxon>
        <taxon>Mesozoa</taxon>
        <taxon>Orthonectida</taxon>
        <taxon>Rhopaluridae</taxon>
        <taxon>Intoshia</taxon>
    </lineage>
</organism>
<keyword evidence="3" id="KW-1185">Reference proteome</keyword>
<keyword evidence="1" id="KW-1133">Transmembrane helix</keyword>
<keyword evidence="1" id="KW-0812">Transmembrane</keyword>
<protein>
    <submittedName>
        <fullName evidence="2">Uncharacterized protein</fullName>
    </submittedName>
</protein>
<dbReference type="Proteomes" id="UP000078046">
    <property type="component" value="Unassembled WGS sequence"/>
</dbReference>
<evidence type="ECO:0000256" key="1">
    <source>
        <dbReference type="SAM" id="Phobius"/>
    </source>
</evidence>
<evidence type="ECO:0000313" key="2">
    <source>
        <dbReference type="EMBL" id="OAF66578.1"/>
    </source>
</evidence>
<feature type="non-terminal residue" evidence="2">
    <location>
        <position position="91"/>
    </location>
</feature>
<accession>A0A177AX24</accession>
<gene>
    <name evidence="2" type="ORF">A3Q56_05673</name>
</gene>
<comment type="caution">
    <text evidence="2">The sequence shown here is derived from an EMBL/GenBank/DDBJ whole genome shotgun (WGS) entry which is preliminary data.</text>
</comment>